<name>A0A267MPU5_9FIRM</name>
<dbReference type="OrthoDB" id="9811239at2"/>
<reference evidence="3 4" key="1">
    <citation type="submission" date="2017-06" db="EMBL/GenBank/DDBJ databases">
        <title>Draft genome sequence of anaerobic fermentative bacterium Anaeromicrobium sediminis DY2726D isolated from West Pacific Ocean sediments.</title>
        <authorList>
            <person name="Zeng X."/>
        </authorList>
    </citation>
    <scope>NUCLEOTIDE SEQUENCE [LARGE SCALE GENOMIC DNA]</scope>
    <source>
        <strain evidence="3 4">DY2726D</strain>
    </source>
</reference>
<dbReference type="Proteomes" id="UP000216024">
    <property type="component" value="Unassembled WGS sequence"/>
</dbReference>
<dbReference type="GO" id="GO:0009103">
    <property type="term" value="P:lipopolysaccharide biosynthetic process"/>
    <property type="evidence" value="ECO:0007669"/>
    <property type="project" value="TreeGrafter"/>
</dbReference>
<dbReference type="InterPro" id="IPR001296">
    <property type="entry name" value="Glyco_trans_1"/>
</dbReference>
<evidence type="ECO:0000256" key="1">
    <source>
        <dbReference type="ARBA" id="ARBA00022679"/>
    </source>
</evidence>
<feature type="domain" description="Glycosyl transferase family 1" evidence="2">
    <location>
        <begin position="165"/>
        <end position="312"/>
    </location>
</feature>
<dbReference type="SUPFAM" id="SSF53756">
    <property type="entry name" value="UDP-Glycosyltransferase/glycogen phosphorylase"/>
    <property type="match status" value="1"/>
</dbReference>
<evidence type="ECO:0000259" key="2">
    <source>
        <dbReference type="Pfam" id="PF00534"/>
    </source>
</evidence>
<evidence type="ECO:0000313" key="4">
    <source>
        <dbReference type="Proteomes" id="UP000216024"/>
    </source>
</evidence>
<dbReference type="EMBL" id="NIBG01000001">
    <property type="protein sequence ID" value="PAB60915.1"/>
    <property type="molecule type" value="Genomic_DNA"/>
</dbReference>
<dbReference type="Gene3D" id="3.40.50.2000">
    <property type="entry name" value="Glycogen Phosphorylase B"/>
    <property type="match status" value="2"/>
</dbReference>
<organism evidence="3 4">
    <name type="scientific">Anaeromicrobium sediminis</name>
    <dbReference type="NCBI Taxonomy" id="1478221"/>
    <lineage>
        <taxon>Bacteria</taxon>
        <taxon>Bacillati</taxon>
        <taxon>Bacillota</taxon>
        <taxon>Clostridia</taxon>
        <taxon>Peptostreptococcales</taxon>
        <taxon>Thermotaleaceae</taxon>
        <taxon>Anaeromicrobium</taxon>
    </lineage>
</organism>
<dbReference type="PANTHER" id="PTHR46401">
    <property type="entry name" value="GLYCOSYLTRANSFERASE WBBK-RELATED"/>
    <property type="match status" value="1"/>
</dbReference>
<dbReference type="RefSeq" id="WP_095129821.1">
    <property type="nucleotide sequence ID" value="NZ_NIBG01000001.1"/>
</dbReference>
<keyword evidence="1" id="KW-0808">Transferase</keyword>
<proteinExistence type="predicted"/>
<dbReference type="PANTHER" id="PTHR46401:SF2">
    <property type="entry name" value="GLYCOSYLTRANSFERASE WBBK-RELATED"/>
    <property type="match status" value="1"/>
</dbReference>
<dbReference type="Pfam" id="PF00534">
    <property type="entry name" value="Glycos_transf_1"/>
    <property type="match status" value="1"/>
</dbReference>
<accession>A0A267MPU5</accession>
<dbReference type="GO" id="GO:0016757">
    <property type="term" value="F:glycosyltransferase activity"/>
    <property type="evidence" value="ECO:0007669"/>
    <property type="project" value="InterPro"/>
</dbReference>
<protein>
    <recommendedName>
        <fullName evidence="2">Glycosyl transferase family 1 domain-containing protein</fullName>
    </recommendedName>
</protein>
<comment type="caution">
    <text evidence="3">The sequence shown here is derived from an EMBL/GenBank/DDBJ whole genome shotgun (WGS) entry which is preliminary data.</text>
</comment>
<sequence>MRILFQIRKDYEKNSAGDTVILKNMVEGLRKLNVSVDVYNDHRISVKKYDVVHIFNTIRIYESYKFFKNAQNGGKRIVISPIYWNLKDFYKNSNNMELVKIWDKNESKRKEMLDECDVILAHAQGELDEIEKFYGKKTNYKILPYGVDRKFINGKKNYLLSKYNIDNYILCVGRIHRQKNQISLLEALKKETIPIVIAGNINDEEYLKTCLKIRKKNVFVLNGKNKYDLPSLYKSAKVHALPSFFEYPGLASMEAGLGGCNVVTTQIGTTKEIFKDYAKYCNPNDVNSIRENIMEAFWEERDSKLREYIYENNNWEKICLKLKNIYESLI</sequence>
<evidence type="ECO:0000313" key="3">
    <source>
        <dbReference type="EMBL" id="PAB60915.1"/>
    </source>
</evidence>
<dbReference type="AlphaFoldDB" id="A0A267MPU5"/>
<gene>
    <name evidence="3" type="ORF">CCE28_00330</name>
</gene>
<keyword evidence="4" id="KW-1185">Reference proteome</keyword>